<protein>
    <submittedName>
        <fullName evidence="2">(northern house mosquito) hypothetical protein</fullName>
    </submittedName>
</protein>
<evidence type="ECO:0000256" key="1">
    <source>
        <dbReference type="SAM" id="MobiDB-lite"/>
    </source>
</evidence>
<feature type="compositionally biased region" description="Polar residues" evidence="1">
    <location>
        <begin position="90"/>
        <end position="101"/>
    </location>
</feature>
<evidence type="ECO:0000313" key="2">
    <source>
        <dbReference type="EMBL" id="CAG6478052.1"/>
    </source>
</evidence>
<name>A0A8D8BM96_CULPI</name>
<dbReference type="EMBL" id="HBUE01199742">
    <property type="protein sequence ID" value="CAG6529158.1"/>
    <property type="molecule type" value="Transcribed_RNA"/>
</dbReference>
<accession>A0A8D8BM96</accession>
<dbReference type="EMBL" id="HBUE01305893">
    <property type="protein sequence ID" value="CAG6580939.1"/>
    <property type="molecule type" value="Transcribed_RNA"/>
</dbReference>
<dbReference type="EMBL" id="HBUE01082138">
    <property type="protein sequence ID" value="CAG6478052.1"/>
    <property type="molecule type" value="Transcribed_RNA"/>
</dbReference>
<reference evidence="2" key="1">
    <citation type="submission" date="2021-05" db="EMBL/GenBank/DDBJ databases">
        <authorList>
            <person name="Alioto T."/>
            <person name="Alioto T."/>
            <person name="Gomez Garrido J."/>
        </authorList>
    </citation>
    <scope>NUCLEOTIDE SEQUENCE</scope>
</reference>
<feature type="compositionally biased region" description="Low complexity" evidence="1">
    <location>
        <begin position="54"/>
        <end position="72"/>
    </location>
</feature>
<dbReference type="AlphaFoldDB" id="A0A8D8BM96"/>
<feature type="compositionally biased region" description="Basic and acidic residues" evidence="1">
    <location>
        <begin position="10"/>
        <end position="29"/>
    </location>
</feature>
<sequence length="107" mass="11044">MHGGNLAGNHQERRCHAEGLQPKEKHQGSDGRQPAGRVHVGRPASGIGTFGACPGAAADYPRSAASARPRASNQQNRAESDAILAGSRVDPQNSAARNVNSGQGGLR</sequence>
<proteinExistence type="predicted"/>
<organism evidence="2">
    <name type="scientific">Culex pipiens</name>
    <name type="common">House mosquito</name>
    <dbReference type="NCBI Taxonomy" id="7175"/>
    <lineage>
        <taxon>Eukaryota</taxon>
        <taxon>Metazoa</taxon>
        <taxon>Ecdysozoa</taxon>
        <taxon>Arthropoda</taxon>
        <taxon>Hexapoda</taxon>
        <taxon>Insecta</taxon>
        <taxon>Pterygota</taxon>
        <taxon>Neoptera</taxon>
        <taxon>Endopterygota</taxon>
        <taxon>Diptera</taxon>
        <taxon>Nematocera</taxon>
        <taxon>Culicoidea</taxon>
        <taxon>Culicidae</taxon>
        <taxon>Culicinae</taxon>
        <taxon>Culicini</taxon>
        <taxon>Culex</taxon>
        <taxon>Culex</taxon>
    </lineage>
</organism>
<feature type="region of interest" description="Disordered" evidence="1">
    <location>
        <begin position="1"/>
        <end position="107"/>
    </location>
</feature>
<dbReference type="EMBL" id="HBUE01082136">
    <property type="protein sequence ID" value="CAG6478049.1"/>
    <property type="molecule type" value="Transcribed_RNA"/>
</dbReference>